<dbReference type="AlphaFoldDB" id="A0A2I1HKZ0"/>
<evidence type="ECO:0000256" key="5">
    <source>
        <dbReference type="SAM" id="Coils"/>
    </source>
</evidence>
<dbReference type="Proteomes" id="UP000234323">
    <property type="component" value="Unassembled WGS sequence"/>
</dbReference>
<evidence type="ECO:0000313" key="9">
    <source>
        <dbReference type="EMBL" id="PKY60638.1"/>
    </source>
</evidence>
<sequence>MSQIKEVAITIDPISIDTRDTVNLPYNAHNGNSVTKMAISPQSKCIVTYSQDDGTYISWSNDSNDDGKISLKYDSSPSLFRSISFKVSDEKIIILDRESIYDMNQKPCSIIKHDYKMKGNRDAKYEFLSNGDIVAYHKRAISIYSSDGRKRKAEHKLNKEDKIFDGVINDKLLVFVDNNLFILDLLQLSKIHYLKVLFGIYTFQYWKILLDENEKEKIMLKFSKNITVININGILYIYSNNNNIYVPIGVIDHSTLVQDFGIIHDDKDENIITISNDDISIHSWKKKLKKNTNINELYTAFKSENDSNVDFNDRFVHIEFKDNKTYLYCYYNNNQWITKIYCYNNWKILFEKDSHEKVDYKRIINPDGVNGNENENTLKLKGINDENIFYNIKKFSDEDQFIEHYIDLIKKQNEVKKEQNKNELIKEVRKKNKNHDEYSKKIYSYDTKLKCEEWKYKKVCDNTLLFYGGCDEKGKKGSYCYKKFIEPHKRTHKKTYKKRELYIYTLDMGYKIQKKCFNIEFLEYATKSRLNSYEIDEIVNPTDNLKKQWILYLLSQKDFLARYGIRLLKLAIEKNNEDLIKDIIEKTLEYYKENQNLNIYTLSIICKNMNRLGQKYSDFLLNYYDKLEKMEKKIFPKLSDEYIYNNFDHLHSLCMELETRNSIFNSVCRDFVSCGIWCTKKFWCTKKCCIFIPIMMESWNGEAILILNGVSSKVINAKAREDLLISSIIFGFIHLSFEIRQFIWNPKQWFNVWNFFVLLEPKFEFSENDQGDLKDPNNPWVLTKKYHQISENGTINSNAVLVQEPDEYTNLFSNYANSLLAVYLFLIGDKNSLDEWSPKDNTVLIVLMVIFTFVIVIYLMNLFIGLLNNAIEKDNDRAFYLSQKAE</sequence>
<keyword evidence="4 6" id="KW-0472">Membrane</keyword>
<evidence type="ECO:0000256" key="2">
    <source>
        <dbReference type="ARBA" id="ARBA00022692"/>
    </source>
</evidence>
<evidence type="ECO:0000256" key="3">
    <source>
        <dbReference type="ARBA" id="ARBA00022989"/>
    </source>
</evidence>
<evidence type="ECO:0000256" key="6">
    <source>
        <dbReference type="SAM" id="Phobius"/>
    </source>
</evidence>
<feature type="coiled-coil region" evidence="5">
    <location>
        <begin position="408"/>
        <end position="441"/>
    </location>
</feature>
<dbReference type="GO" id="GO:0005216">
    <property type="term" value="F:monoatomic ion channel activity"/>
    <property type="evidence" value="ECO:0007669"/>
    <property type="project" value="InterPro"/>
</dbReference>
<dbReference type="InterPro" id="IPR005821">
    <property type="entry name" value="Ion_trans_dom"/>
</dbReference>
<dbReference type="VEuPathDB" id="FungiDB:RhiirFUN_006381"/>
<name>A0A2I1HKZ0_9GLOM</name>
<reference evidence="8 10" key="1">
    <citation type="submission" date="2015-10" db="EMBL/GenBank/DDBJ databases">
        <title>Genome analyses suggest a sexual origin of heterokaryosis in a supposedly ancient asexual fungus.</title>
        <authorList>
            <person name="Ropars J."/>
            <person name="Sedzielewska K."/>
            <person name="Noel J."/>
            <person name="Charron P."/>
            <person name="Farinelli L."/>
            <person name="Marton T."/>
            <person name="Kruger M."/>
            <person name="Pelin A."/>
            <person name="Brachmann A."/>
            <person name="Corradi N."/>
        </authorList>
    </citation>
    <scope>NUCLEOTIDE SEQUENCE [LARGE SCALE GENOMIC DNA]</scope>
    <source>
        <strain evidence="8 10">A4</strain>
    </source>
</reference>
<dbReference type="SUPFAM" id="SSF82171">
    <property type="entry name" value="DPP6 N-terminal domain-like"/>
    <property type="match status" value="1"/>
</dbReference>
<keyword evidence="2 6" id="KW-0812">Transmembrane</keyword>
<comment type="caution">
    <text evidence="8">The sequence shown here is derived from an EMBL/GenBank/DDBJ whole genome shotgun (WGS) entry which is preliminary data.</text>
</comment>
<comment type="subcellular location">
    <subcellularLocation>
        <location evidence="1">Membrane</location>
        <topology evidence="1">Multi-pass membrane protein</topology>
    </subcellularLocation>
</comment>
<keyword evidence="3 6" id="KW-1133">Transmembrane helix</keyword>
<dbReference type="EMBL" id="LLXI01004452">
    <property type="protein sequence ID" value="PKY60638.1"/>
    <property type="molecule type" value="Genomic_DNA"/>
</dbReference>
<dbReference type="VEuPathDB" id="FungiDB:RhiirA1_436818"/>
<feature type="transmembrane region" description="Helical" evidence="6">
    <location>
        <begin position="843"/>
        <end position="867"/>
    </location>
</feature>
<gene>
    <name evidence="8" type="ORF">RhiirA4_449499</name>
    <name evidence="9" type="ORF">RhiirA4_449702</name>
</gene>
<proteinExistence type="predicted"/>
<evidence type="ECO:0000259" key="7">
    <source>
        <dbReference type="Pfam" id="PF00520"/>
    </source>
</evidence>
<dbReference type="VEuPathDB" id="FungiDB:FUN_004218"/>
<evidence type="ECO:0000313" key="10">
    <source>
        <dbReference type="Proteomes" id="UP000234323"/>
    </source>
</evidence>
<dbReference type="VEuPathDB" id="FungiDB:RhiirFUN_006380"/>
<dbReference type="VEuPathDB" id="FungiDB:RhiirFUN_014574"/>
<dbReference type="Pfam" id="PF00520">
    <property type="entry name" value="Ion_trans"/>
    <property type="match status" value="1"/>
</dbReference>
<protein>
    <recommendedName>
        <fullName evidence="7">Ion transport domain-containing protein</fullName>
    </recommendedName>
</protein>
<organism evidence="8 10">
    <name type="scientific">Rhizophagus irregularis</name>
    <dbReference type="NCBI Taxonomy" id="588596"/>
    <lineage>
        <taxon>Eukaryota</taxon>
        <taxon>Fungi</taxon>
        <taxon>Fungi incertae sedis</taxon>
        <taxon>Mucoromycota</taxon>
        <taxon>Glomeromycotina</taxon>
        <taxon>Glomeromycetes</taxon>
        <taxon>Glomerales</taxon>
        <taxon>Glomeraceae</taxon>
        <taxon>Rhizophagus</taxon>
    </lineage>
</organism>
<dbReference type="GO" id="GO:0016020">
    <property type="term" value="C:membrane"/>
    <property type="evidence" value="ECO:0007669"/>
    <property type="project" value="UniProtKB-SubCell"/>
</dbReference>
<evidence type="ECO:0000256" key="4">
    <source>
        <dbReference type="ARBA" id="ARBA00023136"/>
    </source>
</evidence>
<evidence type="ECO:0000313" key="8">
    <source>
        <dbReference type="EMBL" id="PKY59548.1"/>
    </source>
</evidence>
<keyword evidence="10" id="KW-1185">Reference proteome</keyword>
<accession>A0A2I1HKZ0</accession>
<feature type="non-terminal residue" evidence="8">
    <location>
        <position position="886"/>
    </location>
</feature>
<feature type="domain" description="Ion transport" evidence="7">
    <location>
        <begin position="782"/>
        <end position="877"/>
    </location>
</feature>
<dbReference type="EMBL" id="LLXI01003620">
    <property type="protein sequence ID" value="PKY59548.1"/>
    <property type="molecule type" value="Genomic_DNA"/>
</dbReference>
<keyword evidence="5" id="KW-0175">Coiled coil</keyword>
<evidence type="ECO:0000256" key="1">
    <source>
        <dbReference type="ARBA" id="ARBA00004141"/>
    </source>
</evidence>